<evidence type="ECO:0000256" key="1">
    <source>
        <dbReference type="SAM" id="SignalP"/>
    </source>
</evidence>
<dbReference type="RefSeq" id="WP_152891222.1">
    <property type="nucleotide sequence ID" value="NZ_WHJC01000258.1"/>
</dbReference>
<feature type="signal peptide" evidence="1">
    <location>
        <begin position="1"/>
        <end position="32"/>
    </location>
</feature>
<gene>
    <name evidence="2" type="ORF">GBZ86_12735</name>
</gene>
<evidence type="ECO:0000313" key="3">
    <source>
        <dbReference type="Proteomes" id="UP000430345"/>
    </source>
</evidence>
<keyword evidence="3" id="KW-1185">Reference proteome</keyword>
<dbReference type="EMBL" id="WHJC01000258">
    <property type="protein sequence ID" value="MPQ44610.1"/>
    <property type="molecule type" value="Genomic_DNA"/>
</dbReference>
<comment type="caution">
    <text evidence="2">The sequence shown here is derived from an EMBL/GenBank/DDBJ whole genome shotgun (WGS) entry which is preliminary data.</text>
</comment>
<dbReference type="Proteomes" id="UP000430345">
    <property type="component" value="Unassembled WGS sequence"/>
</dbReference>
<dbReference type="OrthoDB" id="3035047at2"/>
<evidence type="ECO:0000313" key="2">
    <source>
        <dbReference type="EMBL" id="MPQ44610.1"/>
    </source>
</evidence>
<name>A0A6I1MNS4_9CLOT</name>
<keyword evidence="1" id="KW-0732">Signal</keyword>
<dbReference type="AlphaFoldDB" id="A0A6I1MNS4"/>
<sequence>MISKTKLISKNIISLFLSFLILFTTSSTFVYAKTLDNADQSIDTIATELEFYFSKVGHFDKNNKYIITNPEL</sequence>
<feature type="chain" id="PRO_5026232694" evidence="1">
    <location>
        <begin position="33"/>
        <end position="72"/>
    </location>
</feature>
<accession>A0A6I1MNS4</accession>
<proteinExistence type="predicted"/>
<organism evidence="2 3">
    <name type="scientific">Clostridium tarantellae</name>
    <dbReference type="NCBI Taxonomy" id="39493"/>
    <lineage>
        <taxon>Bacteria</taxon>
        <taxon>Bacillati</taxon>
        <taxon>Bacillota</taxon>
        <taxon>Clostridia</taxon>
        <taxon>Eubacteriales</taxon>
        <taxon>Clostridiaceae</taxon>
        <taxon>Clostridium</taxon>
    </lineage>
</organism>
<protein>
    <submittedName>
        <fullName evidence="2">Uncharacterized protein</fullName>
    </submittedName>
</protein>
<reference evidence="2 3" key="1">
    <citation type="submission" date="2019-10" db="EMBL/GenBank/DDBJ databases">
        <title>The Genome Sequence of Clostridium tarantellae Isolated from Fish Brain.</title>
        <authorList>
            <person name="Bano L."/>
            <person name="Kiel M."/>
            <person name="Sales G."/>
            <person name="Doxey A.C."/>
            <person name="Mansfield M.J."/>
            <person name="Schiavone M."/>
            <person name="Rossetto O."/>
            <person name="Pirazzini M."/>
            <person name="Dobrindt U."/>
            <person name="Montecucco C."/>
        </authorList>
    </citation>
    <scope>NUCLEOTIDE SEQUENCE [LARGE SCALE GENOMIC DNA]</scope>
    <source>
        <strain evidence="2 3">DSM 3997</strain>
    </source>
</reference>